<comment type="caution">
    <text evidence="2">The sequence shown here is derived from an EMBL/GenBank/DDBJ whole genome shotgun (WGS) entry which is preliminary data.</text>
</comment>
<evidence type="ECO:0000313" key="3">
    <source>
        <dbReference type="Proteomes" id="UP001596303"/>
    </source>
</evidence>
<proteinExistence type="predicted"/>
<dbReference type="Proteomes" id="UP001596303">
    <property type="component" value="Unassembled WGS sequence"/>
</dbReference>
<dbReference type="Pfam" id="PF00781">
    <property type="entry name" value="DAGK_cat"/>
    <property type="match status" value="1"/>
</dbReference>
<dbReference type="Gene3D" id="3.40.50.10330">
    <property type="entry name" value="Probable inorganic polyphosphate/atp-NAD kinase, domain 1"/>
    <property type="match status" value="1"/>
</dbReference>
<accession>A0ABW1SFG5</accession>
<feature type="domain" description="DAGKc" evidence="1">
    <location>
        <begin position="4"/>
        <end position="112"/>
    </location>
</feature>
<dbReference type="RefSeq" id="WP_377381895.1">
    <property type="nucleotide sequence ID" value="NZ_JBHSSW010000066.1"/>
</dbReference>
<evidence type="ECO:0000313" key="2">
    <source>
        <dbReference type="EMBL" id="MFC6200048.1"/>
    </source>
</evidence>
<reference evidence="3" key="1">
    <citation type="journal article" date="2019" name="Int. J. Syst. Evol. Microbiol.">
        <title>The Global Catalogue of Microorganisms (GCM) 10K type strain sequencing project: providing services to taxonomists for standard genome sequencing and annotation.</title>
        <authorList>
            <consortium name="The Broad Institute Genomics Platform"/>
            <consortium name="The Broad Institute Genome Sequencing Center for Infectious Disease"/>
            <person name="Wu L."/>
            <person name="Ma J."/>
        </authorList>
    </citation>
    <scope>NUCLEOTIDE SEQUENCE [LARGE SCALE GENOMIC DNA]</scope>
    <source>
        <strain evidence="3">CGMCC-1.15741</strain>
    </source>
</reference>
<dbReference type="GO" id="GO:0016301">
    <property type="term" value="F:kinase activity"/>
    <property type="evidence" value="ECO:0007669"/>
    <property type="project" value="UniProtKB-KW"/>
</dbReference>
<dbReference type="InterPro" id="IPR001206">
    <property type="entry name" value="Diacylglycerol_kinase_cat_dom"/>
</dbReference>
<dbReference type="InterPro" id="IPR016064">
    <property type="entry name" value="NAD/diacylglycerol_kinase_sf"/>
</dbReference>
<organism evidence="2 3">
    <name type="scientific">Ponticaulis profundi</name>
    <dbReference type="NCBI Taxonomy" id="2665222"/>
    <lineage>
        <taxon>Bacteria</taxon>
        <taxon>Pseudomonadati</taxon>
        <taxon>Pseudomonadota</taxon>
        <taxon>Alphaproteobacteria</taxon>
        <taxon>Hyphomonadales</taxon>
        <taxon>Hyphomonadaceae</taxon>
        <taxon>Ponticaulis</taxon>
    </lineage>
</organism>
<dbReference type="EC" id="2.7.1.-" evidence="2"/>
<dbReference type="InterPro" id="IPR017438">
    <property type="entry name" value="ATP-NAD_kinase_N"/>
</dbReference>
<evidence type="ECO:0000259" key="1">
    <source>
        <dbReference type="Pfam" id="PF00781"/>
    </source>
</evidence>
<keyword evidence="2" id="KW-0418">Kinase</keyword>
<dbReference type="SUPFAM" id="SSF111331">
    <property type="entry name" value="NAD kinase/diacylglycerol kinase-like"/>
    <property type="match status" value="1"/>
</dbReference>
<sequence>MTCIVVVNPASGSVPENAVDLIDTELAHLSISYDIQTVSSDTLQDTLSRAHETLSANDTLAIWSGDGSLACALELQRDNSPPILALPGGTMNMLHKRIHGDVTDWPAVLKNCLENRNELELASGLISGHRFYVGALFGKLTQLARAREIGRQGQPLKAVGEVLNTTDLLDLTPELVITSEDGNEFQANTMGVFVEDTVPDAFEAGIFSSISMLDLTTAALEALFMDWRIADGVDHIITRTLNVSCDTDHPIHVTLDGEPYDLECPLKLEFQPRSARVLTARQ</sequence>
<keyword evidence="3" id="KW-1185">Reference proteome</keyword>
<dbReference type="EMBL" id="JBHSSW010000066">
    <property type="protein sequence ID" value="MFC6200048.1"/>
    <property type="molecule type" value="Genomic_DNA"/>
</dbReference>
<gene>
    <name evidence="2" type="ORF">ACFQDM_18395</name>
</gene>
<keyword evidence="2" id="KW-0808">Transferase</keyword>
<protein>
    <submittedName>
        <fullName evidence="2">Diacylglycerol/lipid kinase family protein</fullName>
        <ecNumber evidence="2">2.7.1.-</ecNumber>
    </submittedName>
</protein>
<name>A0ABW1SFG5_9PROT</name>